<dbReference type="Proteomes" id="UP001476807">
    <property type="component" value="Unassembled WGS sequence"/>
</dbReference>
<dbReference type="NCBIfam" id="TIGR04183">
    <property type="entry name" value="Por_Secre_tail"/>
    <property type="match status" value="1"/>
</dbReference>
<sequence length="607" mass="63558">MYKKYNSLFTYCTQLQKVWLLILMFVLPLTLMANSINIAKAKENKSVFKNTSSDILWEAMGLSKSKLADKTIVVGGDFSIDFVAAAPYTYDHSTGGGAFDDRTIGKENDVVESLEGGDFTCGDQVTYLTEIVVADDAIGSQTIELDYSFLADATGQTGVALGDITYVGVNYGVIDDGAGDGPGGTDSGIDDDYDPNLGAPGNGNGSIATLSNEHITGSGELFDDNELVGTVTITDLEAGETVIIRIDVEIYCLIPSSPTGNLQGAITAGRVPTFSGRNGVISIGNQTVPFKNVNLIGQGACTLNDYAAVCEGDIQNYTATSSATTTSVFAWTLTGDAVFVDANGATISNPGNSATARVKATAPTGGAATGCYKVVVSVTADQHTAVECCDLVTVNAIPPAPTVSITEPSICGTTPYGSVTVTCPLNPSTGDPIYEYQNGSTGAWQTSPIFGSIAAGAQFSIRVRRIGTSCTSAATDCTNYTTRTCTTPSLGSCGLTACPTSGTTSLQSESSSSLKGITGEKERDITAYPVPFRDRANIEFKSERSGNYAINLYDSKGKLIKELKAGKAKAGQLQSIEVDGRNLPEGMYFIRVVDGMGSRTVKLLKKE</sequence>
<organism evidence="3 4">
    <name type="scientific">Pontibacter populi</name>
    <dbReference type="NCBI Taxonomy" id="890055"/>
    <lineage>
        <taxon>Bacteria</taxon>
        <taxon>Pseudomonadati</taxon>
        <taxon>Bacteroidota</taxon>
        <taxon>Cytophagia</taxon>
        <taxon>Cytophagales</taxon>
        <taxon>Hymenobacteraceae</taxon>
        <taxon>Pontibacter</taxon>
    </lineage>
</organism>
<gene>
    <name evidence="3" type="ORF">ABS362_01685</name>
</gene>
<dbReference type="EMBL" id="JBEOKT010000001">
    <property type="protein sequence ID" value="MER2996236.1"/>
    <property type="molecule type" value="Genomic_DNA"/>
</dbReference>
<dbReference type="InterPro" id="IPR026444">
    <property type="entry name" value="Secre_tail"/>
</dbReference>
<evidence type="ECO:0000313" key="3">
    <source>
        <dbReference type="EMBL" id="MER2996236.1"/>
    </source>
</evidence>
<protein>
    <submittedName>
        <fullName evidence="3">T9SS type A sorting domain-containing protein</fullName>
    </submittedName>
</protein>
<comment type="caution">
    <text evidence="3">The sequence shown here is derived from an EMBL/GenBank/DDBJ whole genome shotgun (WGS) entry which is preliminary data.</text>
</comment>
<dbReference type="Pfam" id="PF18962">
    <property type="entry name" value="Por_Secre_tail"/>
    <property type="match status" value="1"/>
</dbReference>
<feature type="domain" description="Secretion system C-terminal sorting" evidence="2">
    <location>
        <begin position="528"/>
        <end position="602"/>
    </location>
</feature>
<evidence type="ECO:0000313" key="4">
    <source>
        <dbReference type="Proteomes" id="UP001476807"/>
    </source>
</evidence>
<evidence type="ECO:0000256" key="1">
    <source>
        <dbReference type="SAM" id="MobiDB-lite"/>
    </source>
</evidence>
<dbReference type="RefSeq" id="WP_350410421.1">
    <property type="nucleotide sequence ID" value="NZ_JBEOKT010000001.1"/>
</dbReference>
<reference evidence="3 4" key="1">
    <citation type="submission" date="2024-06" db="EMBL/GenBank/DDBJ databases">
        <title>Pontibacter populi HYL7-15.</title>
        <authorList>
            <person name="Kim M.K."/>
        </authorList>
    </citation>
    <scope>NUCLEOTIDE SEQUENCE [LARGE SCALE GENOMIC DNA]</scope>
    <source>
        <strain evidence="3 4">HYL7-15</strain>
    </source>
</reference>
<keyword evidence="4" id="KW-1185">Reference proteome</keyword>
<evidence type="ECO:0000259" key="2">
    <source>
        <dbReference type="Pfam" id="PF18962"/>
    </source>
</evidence>
<proteinExistence type="predicted"/>
<accession>A0ABV1RPD9</accession>
<feature type="region of interest" description="Disordered" evidence="1">
    <location>
        <begin position="181"/>
        <end position="205"/>
    </location>
</feature>
<name>A0ABV1RPD9_9BACT</name>